<dbReference type="EMBL" id="WUBL01000034">
    <property type="protein sequence ID" value="KAF2969548.1"/>
    <property type="molecule type" value="Genomic_DNA"/>
</dbReference>
<dbReference type="GO" id="GO:0004385">
    <property type="term" value="F:GMP kinase activity"/>
    <property type="evidence" value="ECO:0007669"/>
    <property type="project" value="UniProtKB-EC"/>
</dbReference>
<name>A0A7C8MSN9_9PEZI</name>
<evidence type="ECO:0000313" key="11">
    <source>
        <dbReference type="Proteomes" id="UP000481858"/>
    </source>
</evidence>
<evidence type="ECO:0000259" key="9">
    <source>
        <dbReference type="PROSITE" id="PS50052"/>
    </source>
</evidence>
<keyword evidence="5" id="KW-0547">Nucleotide-binding</keyword>
<sequence length="204" mass="22908">MSTAPQEKDQDRIIQDRRPVVISGPSGIGKGTLAQKLFDAHPGIFASTVSHTTRTPRAGEIEGVSYYFVSTSEFESLISQDAFVEYTLFSGHYYGTSKRTISEQTTKGAVVLLDIEMQGVKQMKMHSGFDARYIFIKPPSMEVLEARLRSRGTETEESIQKRLMQTQAELEYAKTPGVHDLIIVNDTIEEAFQKLENYIFGLMV</sequence>
<comment type="caution">
    <text evidence="10">The sequence shown here is derived from an EMBL/GenBank/DDBJ whole genome shotgun (WGS) entry which is preliminary data.</text>
</comment>
<keyword evidence="7" id="KW-0067">ATP-binding</keyword>
<feature type="domain" description="Guanylate kinase-like" evidence="9">
    <location>
        <begin position="17"/>
        <end position="200"/>
    </location>
</feature>
<dbReference type="InterPro" id="IPR017665">
    <property type="entry name" value="Guanylate_kinase"/>
</dbReference>
<dbReference type="PANTHER" id="PTHR23117:SF13">
    <property type="entry name" value="GUANYLATE KINASE"/>
    <property type="match status" value="1"/>
</dbReference>
<evidence type="ECO:0000256" key="8">
    <source>
        <dbReference type="ARBA" id="ARBA00030128"/>
    </source>
</evidence>
<evidence type="ECO:0000256" key="2">
    <source>
        <dbReference type="ARBA" id="ARBA00012961"/>
    </source>
</evidence>
<protein>
    <recommendedName>
        <fullName evidence="3">Guanylate kinase</fullName>
        <ecNumber evidence="2">2.7.4.8</ecNumber>
    </recommendedName>
    <alternativeName>
        <fullName evidence="8">GMP kinase</fullName>
    </alternativeName>
</protein>
<dbReference type="InterPro" id="IPR020590">
    <property type="entry name" value="Guanylate_kinase_CS"/>
</dbReference>
<dbReference type="Pfam" id="PF00625">
    <property type="entry name" value="Guanylate_kin"/>
    <property type="match status" value="1"/>
</dbReference>
<dbReference type="InterPro" id="IPR008145">
    <property type="entry name" value="GK/Ca_channel_bsu"/>
</dbReference>
<keyword evidence="4" id="KW-0808">Transferase</keyword>
<dbReference type="SUPFAM" id="SSF52540">
    <property type="entry name" value="P-loop containing nucleoside triphosphate hydrolases"/>
    <property type="match status" value="1"/>
</dbReference>
<dbReference type="Proteomes" id="UP000481858">
    <property type="component" value="Unassembled WGS sequence"/>
</dbReference>
<evidence type="ECO:0000256" key="4">
    <source>
        <dbReference type="ARBA" id="ARBA00022679"/>
    </source>
</evidence>
<evidence type="ECO:0000256" key="3">
    <source>
        <dbReference type="ARBA" id="ARBA00016296"/>
    </source>
</evidence>
<dbReference type="GO" id="GO:0005829">
    <property type="term" value="C:cytosol"/>
    <property type="evidence" value="ECO:0007669"/>
    <property type="project" value="TreeGrafter"/>
</dbReference>
<keyword evidence="6" id="KW-0418">Kinase</keyword>
<gene>
    <name evidence="10" type="ORF">GQX73_g3975</name>
</gene>
<evidence type="ECO:0000256" key="1">
    <source>
        <dbReference type="ARBA" id="ARBA00005790"/>
    </source>
</evidence>
<dbReference type="AlphaFoldDB" id="A0A7C8MSN9"/>
<dbReference type="InterPro" id="IPR008144">
    <property type="entry name" value="Guanylate_kin-like_dom"/>
</dbReference>
<evidence type="ECO:0000313" key="10">
    <source>
        <dbReference type="EMBL" id="KAF2969548.1"/>
    </source>
</evidence>
<dbReference type="FunCoup" id="A0A7C8MSN9">
    <property type="interactions" value="509"/>
</dbReference>
<evidence type="ECO:0000256" key="5">
    <source>
        <dbReference type="ARBA" id="ARBA00022741"/>
    </source>
</evidence>
<dbReference type="NCBIfam" id="TIGR03263">
    <property type="entry name" value="guanyl_kin"/>
    <property type="match status" value="1"/>
</dbReference>
<dbReference type="GO" id="GO:0005524">
    <property type="term" value="F:ATP binding"/>
    <property type="evidence" value="ECO:0007669"/>
    <property type="project" value="UniProtKB-KW"/>
</dbReference>
<dbReference type="InParanoid" id="A0A7C8MSN9"/>
<organism evidence="10 11">
    <name type="scientific">Xylaria multiplex</name>
    <dbReference type="NCBI Taxonomy" id="323545"/>
    <lineage>
        <taxon>Eukaryota</taxon>
        <taxon>Fungi</taxon>
        <taxon>Dikarya</taxon>
        <taxon>Ascomycota</taxon>
        <taxon>Pezizomycotina</taxon>
        <taxon>Sordariomycetes</taxon>
        <taxon>Xylariomycetidae</taxon>
        <taxon>Xylariales</taxon>
        <taxon>Xylariaceae</taxon>
        <taxon>Xylaria</taxon>
    </lineage>
</organism>
<dbReference type="FunFam" id="3.40.50.300:FF:000776">
    <property type="entry name" value="Guanylate kinase 2"/>
    <property type="match status" value="1"/>
</dbReference>
<accession>A0A7C8MSN9</accession>
<dbReference type="OrthoDB" id="6334211at2759"/>
<comment type="similarity">
    <text evidence="1">Belongs to the guanylate kinase family.</text>
</comment>
<dbReference type="Gene3D" id="3.40.50.300">
    <property type="entry name" value="P-loop containing nucleotide triphosphate hydrolases"/>
    <property type="match status" value="1"/>
</dbReference>
<proteinExistence type="inferred from homology"/>
<dbReference type="CDD" id="cd00071">
    <property type="entry name" value="GMPK"/>
    <property type="match status" value="1"/>
</dbReference>
<dbReference type="PANTHER" id="PTHR23117">
    <property type="entry name" value="GUANYLATE KINASE-RELATED"/>
    <property type="match status" value="1"/>
</dbReference>
<dbReference type="PROSITE" id="PS50052">
    <property type="entry name" value="GUANYLATE_KINASE_2"/>
    <property type="match status" value="1"/>
</dbReference>
<dbReference type="EC" id="2.7.4.8" evidence="2"/>
<dbReference type="PROSITE" id="PS00856">
    <property type="entry name" value="GUANYLATE_KINASE_1"/>
    <property type="match status" value="1"/>
</dbReference>
<evidence type="ECO:0000256" key="7">
    <source>
        <dbReference type="ARBA" id="ARBA00022840"/>
    </source>
</evidence>
<dbReference type="SMART" id="SM00072">
    <property type="entry name" value="GuKc"/>
    <property type="match status" value="1"/>
</dbReference>
<dbReference type="InterPro" id="IPR027417">
    <property type="entry name" value="P-loop_NTPase"/>
</dbReference>
<evidence type="ECO:0000256" key="6">
    <source>
        <dbReference type="ARBA" id="ARBA00022777"/>
    </source>
</evidence>
<keyword evidence="11" id="KW-1185">Reference proteome</keyword>
<reference evidence="10 11" key="1">
    <citation type="submission" date="2019-12" db="EMBL/GenBank/DDBJ databases">
        <title>Draft genome sequence of the ascomycete Xylaria multiplex DSM 110363.</title>
        <authorList>
            <person name="Buettner E."/>
            <person name="Kellner H."/>
        </authorList>
    </citation>
    <scope>NUCLEOTIDE SEQUENCE [LARGE SCALE GENOMIC DNA]</scope>
    <source>
        <strain evidence="10 11">DSM 110363</strain>
    </source>
</reference>